<dbReference type="PANTHER" id="PTHR46300">
    <property type="entry name" value="P450, PUTATIVE (EUROFUNG)-RELATED-RELATED"/>
    <property type="match status" value="1"/>
</dbReference>
<dbReference type="GO" id="GO:0005506">
    <property type="term" value="F:iron ion binding"/>
    <property type="evidence" value="ECO:0007669"/>
    <property type="project" value="InterPro"/>
</dbReference>
<accession>A0A9P7D7A4</accession>
<dbReference type="EMBL" id="JABBWD010000005">
    <property type="protein sequence ID" value="KAG1781667.1"/>
    <property type="molecule type" value="Genomic_DNA"/>
</dbReference>
<dbReference type="PRINTS" id="PR00385">
    <property type="entry name" value="P450"/>
</dbReference>
<dbReference type="PROSITE" id="PS00086">
    <property type="entry name" value="CYTOCHROME_P450"/>
    <property type="match status" value="1"/>
</dbReference>
<evidence type="ECO:0000256" key="5">
    <source>
        <dbReference type="ARBA" id="ARBA00022723"/>
    </source>
</evidence>
<proteinExistence type="inferred from homology"/>
<dbReference type="InterPro" id="IPR001128">
    <property type="entry name" value="Cyt_P450"/>
</dbReference>
<protein>
    <submittedName>
        <fullName evidence="11">Cytochrome P450</fullName>
    </submittedName>
</protein>
<evidence type="ECO:0000256" key="8">
    <source>
        <dbReference type="ARBA" id="ARBA00023033"/>
    </source>
</evidence>
<evidence type="ECO:0000256" key="9">
    <source>
        <dbReference type="PIRSR" id="PIRSR602401-1"/>
    </source>
</evidence>
<keyword evidence="8 10" id="KW-0503">Monooxygenase</keyword>
<dbReference type="GO" id="GO:0016705">
    <property type="term" value="F:oxidoreductase activity, acting on paired donors, with incorporation or reduction of molecular oxygen"/>
    <property type="evidence" value="ECO:0007669"/>
    <property type="project" value="InterPro"/>
</dbReference>
<evidence type="ECO:0000256" key="4">
    <source>
        <dbReference type="ARBA" id="ARBA00022617"/>
    </source>
</evidence>
<evidence type="ECO:0000313" key="12">
    <source>
        <dbReference type="Proteomes" id="UP000714275"/>
    </source>
</evidence>
<dbReference type="PRINTS" id="PR00463">
    <property type="entry name" value="EP450I"/>
</dbReference>
<evidence type="ECO:0000256" key="1">
    <source>
        <dbReference type="ARBA" id="ARBA00001971"/>
    </source>
</evidence>
<dbReference type="OrthoDB" id="2789670at2759"/>
<dbReference type="SUPFAM" id="SSF48264">
    <property type="entry name" value="Cytochrome P450"/>
    <property type="match status" value="1"/>
</dbReference>
<keyword evidence="6 10" id="KW-0560">Oxidoreductase</keyword>
<dbReference type="InterPro" id="IPR036396">
    <property type="entry name" value="Cyt_P450_sf"/>
</dbReference>
<name>A0A9P7D7A4_9AGAM</name>
<dbReference type="Gene3D" id="1.10.630.10">
    <property type="entry name" value="Cytochrome P450"/>
    <property type="match status" value="1"/>
</dbReference>
<comment type="cofactor">
    <cofactor evidence="1 9">
        <name>heme</name>
        <dbReference type="ChEBI" id="CHEBI:30413"/>
    </cofactor>
</comment>
<dbReference type="InterPro" id="IPR050364">
    <property type="entry name" value="Cytochrome_P450_fung"/>
</dbReference>
<reference evidence="11" key="1">
    <citation type="journal article" date="2020" name="New Phytol.">
        <title>Comparative genomics reveals dynamic genome evolution in host specialist ectomycorrhizal fungi.</title>
        <authorList>
            <person name="Lofgren L.A."/>
            <person name="Nguyen N.H."/>
            <person name="Vilgalys R."/>
            <person name="Ruytinx J."/>
            <person name="Liao H.L."/>
            <person name="Branco S."/>
            <person name="Kuo A."/>
            <person name="LaButti K."/>
            <person name="Lipzen A."/>
            <person name="Andreopoulos W."/>
            <person name="Pangilinan J."/>
            <person name="Riley R."/>
            <person name="Hundley H."/>
            <person name="Na H."/>
            <person name="Barry K."/>
            <person name="Grigoriev I.V."/>
            <person name="Stajich J.E."/>
            <person name="Kennedy P.G."/>
        </authorList>
    </citation>
    <scope>NUCLEOTIDE SEQUENCE</scope>
    <source>
        <strain evidence="11">DOB743</strain>
    </source>
</reference>
<keyword evidence="12" id="KW-1185">Reference proteome</keyword>
<organism evidence="11 12">
    <name type="scientific">Suillus placidus</name>
    <dbReference type="NCBI Taxonomy" id="48579"/>
    <lineage>
        <taxon>Eukaryota</taxon>
        <taxon>Fungi</taxon>
        <taxon>Dikarya</taxon>
        <taxon>Basidiomycota</taxon>
        <taxon>Agaricomycotina</taxon>
        <taxon>Agaricomycetes</taxon>
        <taxon>Agaricomycetidae</taxon>
        <taxon>Boletales</taxon>
        <taxon>Suillineae</taxon>
        <taxon>Suillaceae</taxon>
        <taxon>Suillus</taxon>
    </lineage>
</organism>
<keyword evidence="4 9" id="KW-0349">Heme</keyword>
<dbReference type="CDD" id="cd11065">
    <property type="entry name" value="CYP64-like"/>
    <property type="match status" value="1"/>
</dbReference>
<evidence type="ECO:0000256" key="10">
    <source>
        <dbReference type="RuleBase" id="RU000461"/>
    </source>
</evidence>
<keyword evidence="7 9" id="KW-0408">Iron</keyword>
<dbReference type="InterPro" id="IPR002401">
    <property type="entry name" value="Cyt_P450_E_grp-I"/>
</dbReference>
<evidence type="ECO:0000256" key="2">
    <source>
        <dbReference type="ARBA" id="ARBA00005179"/>
    </source>
</evidence>
<dbReference type="InterPro" id="IPR017972">
    <property type="entry name" value="Cyt_P450_CS"/>
</dbReference>
<dbReference type="PANTHER" id="PTHR46300:SF7">
    <property type="entry name" value="P450, PUTATIVE (EUROFUNG)-RELATED"/>
    <property type="match status" value="1"/>
</dbReference>
<dbReference type="Proteomes" id="UP000714275">
    <property type="component" value="Unassembled WGS sequence"/>
</dbReference>
<comment type="caution">
    <text evidence="11">The sequence shown here is derived from an EMBL/GenBank/DDBJ whole genome shotgun (WGS) entry which is preliminary data.</text>
</comment>
<evidence type="ECO:0000256" key="7">
    <source>
        <dbReference type="ARBA" id="ARBA00023004"/>
    </source>
</evidence>
<dbReference type="GO" id="GO:0004497">
    <property type="term" value="F:monooxygenase activity"/>
    <property type="evidence" value="ECO:0007669"/>
    <property type="project" value="UniProtKB-KW"/>
</dbReference>
<evidence type="ECO:0000313" key="11">
    <source>
        <dbReference type="EMBL" id="KAG1781667.1"/>
    </source>
</evidence>
<gene>
    <name evidence="11" type="ORF">EV702DRAFT_1193147</name>
</gene>
<evidence type="ECO:0000256" key="6">
    <source>
        <dbReference type="ARBA" id="ARBA00023002"/>
    </source>
</evidence>
<comment type="pathway">
    <text evidence="2">Secondary metabolite biosynthesis.</text>
</comment>
<feature type="binding site" description="axial binding residue" evidence="9">
    <location>
        <position position="442"/>
    </location>
    <ligand>
        <name>heme</name>
        <dbReference type="ChEBI" id="CHEBI:30413"/>
    </ligand>
    <ligandPart>
        <name>Fe</name>
        <dbReference type="ChEBI" id="CHEBI:18248"/>
    </ligandPart>
</feature>
<dbReference type="GO" id="GO:0020037">
    <property type="term" value="F:heme binding"/>
    <property type="evidence" value="ECO:0007669"/>
    <property type="project" value="InterPro"/>
</dbReference>
<comment type="similarity">
    <text evidence="3 10">Belongs to the cytochrome P450 family.</text>
</comment>
<evidence type="ECO:0000256" key="3">
    <source>
        <dbReference type="ARBA" id="ARBA00010617"/>
    </source>
</evidence>
<keyword evidence="5 9" id="KW-0479">Metal-binding</keyword>
<dbReference type="AlphaFoldDB" id="A0A9P7D7A4"/>
<sequence>MLTIPGLLVFAFLLLLSVSVRVWKQRRLRGGLPLPPGPDGLPILGNVLDLDVYAPWLSYTDWAKKYGDIVYSTILGQEFVVINSEELAHTLLEQRSGVYSDRPYISTSTLFGMDFATGVLPYGDLLRQHRKMFHVGFSKEACREYQSMQVSKVHQFLENLISSPNQYPAHLKALSAAIIMGITYGYDPAPAKDPFVLKVERFIDIFLKALSPERAALIGVIPFLQYIPSWFPGGAYKRQAGECRGLARDILNDPIEYVKLEMAGRTTRQSLVKDLFGKYATKDDTVTVEDEETIKAVAATVFLGGAETTDSSLSVFLLAMVLHPEVQIKAQEEIDRVVGDSRLPDFSDREKLPYVEAVYLETLRWRPTVPLTLPHATSTSDVYNGYYISKGINVVVNIWAITHDETRFPDPMSFKPERHLSATGELMEGVTTPYFGFGRRKCPGQYIADQSIWASVVSSLATLRIGKGKDAAGCEIDVKAEFTGGMSLTVRPKPFVCAIEPRSANAESLIRASNRGD</sequence>
<dbReference type="Pfam" id="PF00067">
    <property type="entry name" value="p450"/>
    <property type="match status" value="1"/>
</dbReference>